<feature type="compositionally biased region" description="Basic and acidic residues" evidence="1">
    <location>
        <begin position="67"/>
        <end position="77"/>
    </location>
</feature>
<feature type="region of interest" description="Disordered" evidence="1">
    <location>
        <begin position="1"/>
        <end position="108"/>
    </location>
</feature>
<feature type="region of interest" description="Disordered" evidence="1">
    <location>
        <begin position="121"/>
        <end position="145"/>
    </location>
</feature>
<feature type="compositionally biased region" description="Basic and acidic residues" evidence="1">
    <location>
        <begin position="1"/>
        <end position="13"/>
    </location>
</feature>
<evidence type="ECO:0000313" key="2">
    <source>
        <dbReference type="EMBL" id="KAF2794301.1"/>
    </source>
</evidence>
<proteinExistence type="predicted"/>
<evidence type="ECO:0000256" key="1">
    <source>
        <dbReference type="SAM" id="MobiDB-lite"/>
    </source>
</evidence>
<name>A0A6A6XDC3_9PLEO</name>
<dbReference type="Proteomes" id="UP000799757">
    <property type="component" value="Unassembled WGS sequence"/>
</dbReference>
<evidence type="ECO:0000313" key="3">
    <source>
        <dbReference type="Proteomes" id="UP000799757"/>
    </source>
</evidence>
<organism evidence="2 3">
    <name type="scientific">Melanomma pulvis-pyrius CBS 109.77</name>
    <dbReference type="NCBI Taxonomy" id="1314802"/>
    <lineage>
        <taxon>Eukaryota</taxon>
        <taxon>Fungi</taxon>
        <taxon>Dikarya</taxon>
        <taxon>Ascomycota</taxon>
        <taxon>Pezizomycotina</taxon>
        <taxon>Dothideomycetes</taxon>
        <taxon>Pleosporomycetidae</taxon>
        <taxon>Pleosporales</taxon>
        <taxon>Melanommataceae</taxon>
        <taxon>Melanomma</taxon>
    </lineage>
</organism>
<accession>A0A6A6XDC3</accession>
<gene>
    <name evidence="2" type="ORF">K505DRAFT_361182</name>
</gene>
<feature type="compositionally biased region" description="Basic and acidic residues" evidence="1">
    <location>
        <begin position="84"/>
        <end position="101"/>
    </location>
</feature>
<feature type="compositionally biased region" description="Basic and acidic residues" evidence="1">
    <location>
        <begin position="38"/>
        <end position="49"/>
    </location>
</feature>
<sequence>MARLSDAHYHDSGTPKPPASAKKRFSDIFKSSPRSSPGRKEIVLDRGVEKVGLFPVNKNGRFNANESRQDDASRENLRSPSAESEAKSEDIKIPNEVDKTMDPSGATNAQDLVGQWQAELHEQNGKARREAEASAKHQADLAQSERKDRLAVTKLMGGREIHVGPAEEVRQVRQRDAARANEGILAPFVKHLDDIEDPASSLYPKGGQSASHEDRGGVQGNYINDAGHTAHDEHVVDRSNFVLEDPIMHTGGIVQDFKTLKMNPIKEDIGQEEEDDVSVVQDPITAVDHDLSDHSSIVSEQSAPESSHDNEFFRELYRTGMPTVEGVQYYVNRKVQEVLDEHEDKYHHLSHVRRHYNTAPMDIKVGPVYIVDPVTASFSQHLMFSIYLSMLFFAALKGPKEFVVWVWRMAVILGTYEIYTRKMGWKDEQKPDVLLVPAYYALEELVKVGEDTVLRVGFLLESIASGTSQNALDTDEEEDTE</sequence>
<keyword evidence="3" id="KW-1185">Reference proteome</keyword>
<protein>
    <submittedName>
        <fullName evidence="2">Uncharacterized protein</fullName>
    </submittedName>
</protein>
<feature type="region of interest" description="Disordered" evidence="1">
    <location>
        <begin position="199"/>
        <end position="225"/>
    </location>
</feature>
<dbReference type="EMBL" id="MU001895">
    <property type="protein sequence ID" value="KAF2794301.1"/>
    <property type="molecule type" value="Genomic_DNA"/>
</dbReference>
<reference evidence="2" key="1">
    <citation type="journal article" date="2020" name="Stud. Mycol.">
        <title>101 Dothideomycetes genomes: a test case for predicting lifestyles and emergence of pathogens.</title>
        <authorList>
            <person name="Haridas S."/>
            <person name="Albert R."/>
            <person name="Binder M."/>
            <person name="Bloem J."/>
            <person name="Labutti K."/>
            <person name="Salamov A."/>
            <person name="Andreopoulos B."/>
            <person name="Baker S."/>
            <person name="Barry K."/>
            <person name="Bills G."/>
            <person name="Bluhm B."/>
            <person name="Cannon C."/>
            <person name="Castanera R."/>
            <person name="Culley D."/>
            <person name="Daum C."/>
            <person name="Ezra D."/>
            <person name="Gonzalez J."/>
            <person name="Henrissat B."/>
            <person name="Kuo A."/>
            <person name="Liang C."/>
            <person name="Lipzen A."/>
            <person name="Lutzoni F."/>
            <person name="Magnuson J."/>
            <person name="Mondo S."/>
            <person name="Nolan M."/>
            <person name="Ohm R."/>
            <person name="Pangilinan J."/>
            <person name="Park H.-J."/>
            <person name="Ramirez L."/>
            <person name="Alfaro M."/>
            <person name="Sun H."/>
            <person name="Tritt A."/>
            <person name="Yoshinaga Y."/>
            <person name="Zwiers L.-H."/>
            <person name="Turgeon B."/>
            <person name="Goodwin S."/>
            <person name="Spatafora J."/>
            <person name="Crous P."/>
            <person name="Grigoriev I."/>
        </authorList>
    </citation>
    <scope>NUCLEOTIDE SEQUENCE</scope>
    <source>
        <strain evidence="2">CBS 109.77</strain>
    </source>
</reference>
<dbReference type="AlphaFoldDB" id="A0A6A6XDC3"/>